<comment type="caution">
    <text evidence="5">The sequence shown here is derived from an EMBL/GenBank/DDBJ whole genome shotgun (WGS) entry which is preliminary data.</text>
</comment>
<evidence type="ECO:0000313" key="5">
    <source>
        <dbReference type="EMBL" id="KSU86639.1"/>
    </source>
</evidence>
<keyword evidence="1" id="KW-0479">Metal-binding</keyword>
<dbReference type="GO" id="GO:0008705">
    <property type="term" value="F:methionine synthase activity"/>
    <property type="evidence" value="ECO:0007669"/>
    <property type="project" value="TreeGrafter"/>
</dbReference>
<dbReference type="Gene3D" id="1.10.1240.10">
    <property type="entry name" value="Methionine synthase domain"/>
    <property type="match status" value="1"/>
</dbReference>
<dbReference type="InterPro" id="IPR050554">
    <property type="entry name" value="Met_Synthase/Corrinoid"/>
</dbReference>
<dbReference type="SUPFAM" id="SSF52242">
    <property type="entry name" value="Cobalamin (vitamin B12)-binding domain"/>
    <property type="match status" value="1"/>
</dbReference>
<evidence type="ECO:0000259" key="3">
    <source>
        <dbReference type="PROSITE" id="PS51332"/>
    </source>
</evidence>
<dbReference type="SUPFAM" id="SSF47644">
    <property type="entry name" value="Methionine synthase domain"/>
    <property type="match status" value="1"/>
</dbReference>
<dbReference type="PANTHER" id="PTHR45833">
    <property type="entry name" value="METHIONINE SYNTHASE"/>
    <property type="match status" value="1"/>
</dbReference>
<accession>A0A0V8JI16</accession>
<dbReference type="GO" id="GO:0046872">
    <property type="term" value="F:metal ion binding"/>
    <property type="evidence" value="ECO:0007669"/>
    <property type="project" value="UniProtKB-KW"/>
</dbReference>
<dbReference type="AlphaFoldDB" id="A0A0V8JI16"/>
<evidence type="ECO:0000259" key="4">
    <source>
        <dbReference type="PROSITE" id="PS51337"/>
    </source>
</evidence>
<dbReference type="RefSeq" id="WP_025909971.1">
    <property type="nucleotide sequence ID" value="NZ_KQ758689.1"/>
</dbReference>
<evidence type="ECO:0000313" key="6">
    <source>
        <dbReference type="Proteomes" id="UP000053681"/>
    </source>
</evidence>
<dbReference type="Pfam" id="PF02607">
    <property type="entry name" value="B12-binding_2"/>
    <property type="match status" value="1"/>
</dbReference>
<dbReference type="GO" id="GO:0005829">
    <property type="term" value="C:cytosol"/>
    <property type="evidence" value="ECO:0007669"/>
    <property type="project" value="TreeGrafter"/>
</dbReference>
<dbReference type="InterPro" id="IPR036594">
    <property type="entry name" value="Meth_synthase_dom"/>
</dbReference>
<dbReference type="InterPro" id="IPR036724">
    <property type="entry name" value="Cobalamin-bd_sf"/>
</dbReference>
<protein>
    <submittedName>
        <fullName evidence="5">Uncharacterized protein</fullName>
    </submittedName>
</protein>
<dbReference type="EMBL" id="LNQP01000074">
    <property type="protein sequence ID" value="KSU86639.1"/>
    <property type="molecule type" value="Genomic_DNA"/>
</dbReference>
<proteinExistence type="predicted"/>
<evidence type="ECO:0000256" key="1">
    <source>
        <dbReference type="ARBA" id="ARBA00022723"/>
    </source>
</evidence>
<evidence type="ECO:0000256" key="2">
    <source>
        <dbReference type="ARBA" id="ARBA00023285"/>
    </source>
</evidence>
<reference evidence="5 6" key="1">
    <citation type="submission" date="2015-11" db="EMBL/GenBank/DDBJ databases">
        <title>Bacillus caseinolyticus sp nov.</title>
        <authorList>
            <person name="Dastager S.G."/>
            <person name="Mawlankar R."/>
        </authorList>
    </citation>
    <scope>NUCLEOTIDE SEQUENCE [LARGE SCALE GENOMIC DNA]</scope>
    <source>
        <strain evidence="5 6">SGD-V-76</strain>
    </source>
</reference>
<dbReference type="Pfam" id="PF02310">
    <property type="entry name" value="B12-binding"/>
    <property type="match status" value="1"/>
</dbReference>
<dbReference type="PANTHER" id="PTHR45833:SF1">
    <property type="entry name" value="METHIONINE SYNTHASE"/>
    <property type="match status" value="1"/>
</dbReference>
<dbReference type="Gene3D" id="3.40.50.280">
    <property type="entry name" value="Cobalamin-binding domain"/>
    <property type="match status" value="1"/>
</dbReference>
<dbReference type="PROSITE" id="PS51332">
    <property type="entry name" value="B12_BINDING"/>
    <property type="match status" value="1"/>
</dbReference>
<dbReference type="PROSITE" id="PS51337">
    <property type="entry name" value="B12_BINDING_NTER"/>
    <property type="match status" value="1"/>
</dbReference>
<feature type="domain" description="B12-binding" evidence="3">
    <location>
        <begin position="91"/>
        <end position="218"/>
    </location>
</feature>
<feature type="domain" description="B12-binding N-terminal" evidence="4">
    <location>
        <begin position="1"/>
        <end position="89"/>
    </location>
</feature>
<sequence>MKSQTLRLVNQLLSGNQDSAWDIVEEALQKGASSLDIYESLLTPAMYYIGTLWEKNIVTVADEHVATTTCDYVLTRYGFYKEMTSESKKEYGKVMLFCLEEEQHFIGLKMVSLLFEEHGFDTRFLGADLPKEAAEVMAKDWQPDIVALSASISYHLDQLPQYVNMLEDLNPKPITLVGGRLIATNHVASTIFEKAKQMPSLNELNEWLLRYKKGVDIHVDA</sequence>
<name>A0A0V8JI16_9BACI</name>
<keyword evidence="6" id="KW-1185">Reference proteome</keyword>
<gene>
    <name evidence="5" type="ORF">AS180_17605</name>
</gene>
<dbReference type="GO" id="GO:0050667">
    <property type="term" value="P:homocysteine metabolic process"/>
    <property type="evidence" value="ECO:0007669"/>
    <property type="project" value="TreeGrafter"/>
</dbReference>
<organism evidence="5 6">
    <name type="scientific">Priestia veravalensis</name>
    <dbReference type="NCBI Taxonomy" id="1414648"/>
    <lineage>
        <taxon>Bacteria</taxon>
        <taxon>Bacillati</taxon>
        <taxon>Bacillota</taxon>
        <taxon>Bacilli</taxon>
        <taxon>Bacillales</taxon>
        <taxon>Bacillaceae</taxon>
        <taxon>Priestia</taxon>
    </lineage>
</organism>
<dbReference type="InterPro" id="IPR006158">
    <property type="entry name" value="Cobalamin-bd"/>
</dbReference>
<keyword evidence="2" id="KW-0170">Cobalt</keyword>
<dbReference type="Proteomes" id="UP000053681">
    <property type="component" value="Unassembled WGS sequence"/>
</dbReference>
<dbReference type="InterPro" id="IPR003759">
    <property type="entry name" value="Cbl-bd_cap"/>
</dbReference>
<dbReference type="GO" id="GO:0046653">
    <property type="term" value="P:tetrahydrofolate metabolic process"/>
    <property type="evidence" value="ECO:0007669"/>
    <property type="project" value="TreeGrafter"/>
</dbReference>
<dbReference type="GO" id="GO:0031419">
    <property type="term" value="F:cobalamin binding"/>
    <property type="evidence" value="ECO:0007669"/>
    <property type="project" value="InterPro"/>
</dbReference>